<organism evidence="3 4">
    <name type="scientific">Byssothecium circinans</name>
    <dbReference type="NCBI Taxonomy" id="147558"/>
    <lineage>
        <taxon>Eukaryota</taxon>
        <taxon>Fungi</taxon>
        <taxon>Dikarya</taxon>
        <taxon>Ascomycota</taxon>
        <taxon>Pezizomycotina</taxon>
        <taxon>Dothideomycetes</taxon>
        <taxon>Pleosporomycetidae</taxon>
        <taxon>Pleosporales</taxon>
        <taxon>Massarineae</taxon>
        <taxon>Massarinaceae</taxon>
        <taxon>Byssothecium</taxon>
    </lineage>
</organism>
<dbReference type="Gene3D" id="1.20.1050.10">
    <property type="match status" value="1"/>
</dbReference>
<gene>
    <name evidence="3" type="ORF">CC80DRAFT_492324</name>
</gene>
<dbReference type="OrthoDB" id="2309723at2759"/>
<sequence>MVLTVHHLGISQSERIVFLCEELSIDYKLVKHTRDPILAPASLKIKGNETGKAPFIEDPEAGVTLSESGAIVEYILARNAAGELGGYRGEKKLSKKYGEKGYVDYIYWFHYANAGLLPAFTVVIFLELSALPKNDQTKEMAYQQLHASLKHVDERLGKAKWLAGDDFTAADIMVVYSLTTLRYYGPAVSFKDYRNIMRYLKDIGARPAYQRAMEKGDPEMKLLLGEDAPEKTLLEDGGIKSDVWKK</sequence>
<name>A0A6A5TYN6_9PLEO</name>
<evidence type="ECO:0000313" key="3">
    <source>
        <dbReference type="EMBL" id="KAF1956829.1"/>
    </source>
</evidence>
<dbReference type="InterPro" id="IPR036282">
    <property type="entry name" value="Glutathione-S-Trfase_C_sf"/>
</dbReference>
<evidence type="ECO:0000256" key="1">
    <source>
        <dbReference type="ARBA" id="ARBA00007409"/>
    </source>
</evidence>
<dbReference type="Pfam" id="PF00043">
    <property type="entry name" value="GST_C"/>
    <property type="match status" value="1"/>
</dbReference>
<keyword evidence="4" id="KW-1185">Reference proteome</keyword>
<feature type="domain" description="GST C-terminal" evidence="2">
    <location>
        <begin position="98"/>
        <end position="222"/>
    </location>
</feature>
<dbReference type="InterPro" id="IPR004046">
    <property type="entry name" value="GST_C"/>
</dbReference>
<dbReference type="SUPFAM" id="SSF47616">
    <property type="entry name" value="GST C-terminal domain-like"/>
    <property type="match status" value="1"/>
</dbReference>
<reference evidence="3" key="1">
    <citation type="journal article" date="2020" name="Stud. Mycol.">
        <title>101 Dothideomycetes genomes: a test case for predicting lifestyles and emergence of pathogens.</title>
        <authorList>
            <person name="Haridas S."/>
            <person name="Albert R."/>
            <person name="Binder M."/>
            <person name="Bloem J."/>
            <person name="Labutti K."/>
            <person name="Salamov A."/>
            <person name="Andreopoulos B."/>
            <person name="Baker S."/>
            <person name="Barry K."/>
            <person name="Bills G."/>
            <person name="Bluhm B."/>
            <person name="Cannon C."/>
            <person name="Castanera R."/>
            <person name="Culley D."/>
            <person name="Daum C."/>
            <person name="Ezra D."/>
            <person name="Gonzalez J."/>
            <person name="Henrissat B."/>
            <person name="Kuo A."/>
            <person name="Liang C."/>
            <person name="Lipzen A."/>
            <person name="Lutzoni F."/>
            <person name="Magnuson J."/>
            <person name="Mondo S."/>
            <person name="Nolan M."/>
            <person name="Ohm R."/>
            <person name="Pangilinan J."/>
            <person name="Park H.-J."/>
            <person name="Ramirez L."/>
            <person name="Alfaro M."/>
            <person name="Sun H."/>
            <person name="Tritt A."/>
            <person name="Yoshinaga Y."/>
            <person name="Zwiers L.-H."/>
            <person name="Turgeon B."/>
            <person name="Goodwin S."/>
            <person name="Spatafora J."/>
            <person name="Crous P."/>
            <person name="Grigoriev I."/>
        </authorList>
    </citation>
    <scope>NUCLEOTIDE SEQUENCE</scope>
    <source>
        <strain evidence="3">CBS 675.92</strain>
    </source>
</reference>
<dbReference type="InterPro" id="IPR040079">
    <property type="entry name" value="Glutathione_S-Trfase"/>
</dbReference>
<dbReference type="InterPro" id="IPR010987">
    <property type="entry name" value="Glutathione-S-Trfase_C-like"/>
</dbReference>
<dbReference type="PANTHER" id="PTHR44051:SF9">
    <property type="entry name" value="GLUTATHIONE S-TRANSFERASE 1"/>
    <property type="match status" value="1"/>
</dbReference>
<dbReference type="AlphaFoldDB" id="A0A6A5TYN6"/>
<dbReference type="EMBL" id="ML976991">
    <property type="protein sequence ID" value="KAF1956829.1"/>
    <property type="molecule type" value="Genomic_DNA"/>
</dbReference>
<dbReference type="Pfam" id="PF13417">
    <property type="entry name" value="GST_N_3"/>
    <property type="match status" value="1"/>
</dbReference>
<dbReference type="Gene3D" id="3.40.30.10">
    <property type="entry name" value="Glutaredoxin"/>
    <property type="match status" value="1"/>
</dbReference>
<accession>A0A6A5TYN6</accession>
<protein>
    <submittedName>
        <fullName evidence="3">Glutathione S-transferas-like protein</fullName>
    </submittedName>
</protein>
<dbReference type="PROSITE" id="PS50405">
    <property type="entry name" value="GST_CTER"/>
    <property type="match status" value="1"/>
</dbReference>
<dbReference type="PANTHER" id="PTHR44051">
    <property type="entry name" value="GLUTATHIONE S-TRANSFERASE-RELATED"/>
    <property type="match status" value="1"/>
</dbReference>
<comment type="similarity">
    <text evidence="1">Belongs to the GST superfamily.</text>
</comment>
<dbReference type="SUPFAM" id="SSF52833">
    <property type="entry name" value="Thioredoxin-like"/>
    <property type="match status" value="1"/>
</dbReference>
<dbReference type="Proteomes" id="UP000800035">
    <property type="component" value="Unassembled WGS sequence"/>
</dbReference>
<dbReference type="SFLD" id="SFLDS00019">
    <property type="entry name" value="Glutathione_Transferase_(cytos"/>
    <property type="match status" value="1"/>
</dbReference>
<evidence type="ECO:0000259" key="2">
    <source>
        <dbReference type="PROSITE" id="PS50405"/>
    </source>
</evidence>
<evidence type="ECO:0000313" key="4">
    <source>
        <dbReference type="Proteomes" id="UP000800035"/>
    </source>
</evidence>
<dbReference type="InterPro" id="IPR004045">
    <property type="entry name" value="Glutathione_S-Trfase_N"/>
</dbReference>
<dbReference type="InterPro" id="IPR036249">
    <property type="entry name" value="Thioredoxin-like_sf"/>
</dbReference>
<proteinExistence type="inferred from homology"/>
<dbReference type="CDD" id="cd03046">
    <property type="entry name" value="GST_N_GTT1_like"/>
    <property type="match status" value="1"/>
</dbReference>